<name>A0ABW4W2C9_9BACI</name>
<reference evidence="4" key="1">
    <citation type="journal article" date="2019" name="Int. J. Syst. Evol. Microbiol.">
        <title>The Global Catalogue of Microorganisms (GCM) 10K type strain sequencing project: providing services to taxonomists for standard genome sequencing and annotation.</title>
        <authorList>
            <consortium name="The Broad Institute Genomics Platform"/>
            <consortium name="The Broad Institute Genome Sequencing Center for Infectious Disease"/>
            <person name="Wu L."/>
            <person name="Ma J."/>
        </authorList>
    </citation>
    <scope>NUCLEOTIDE SEQUENCE [LARGE SCALE GENOMIC DNA]</scope>
    <source>
        <strain evidence="4">R28</strain>
    </source>
</reference>
<dbReference type="Proteomes" id="UP001597383">
    <property type="component" value="Unassembled WGS sequence"/>
</dbReference>
<keyword evidence="4" id="KW-1185">Reference proteome</keyword>
<dbReference type="PANTHER" id="PTHR30032">
    <property type="entry name" value="N-ACETYLMURAMOYL-L-ALANINE AMIDASE-RELATED"/>
    <property type="match status" value="1"/>
</dbReference>
<proteinExistence type="predicted"/>
<dbReference type="InterPro" id="IPR051922">
    <property type="entry name" value="Bact_Sporulation_Assoc"/>
</dbReference>
<comment type="caution">
    <text evidence="3">The sequence shown here is derived from an EMBL/GenBank/DDBJ whole genome shotgun (WGS) entry which is preliminary data.</text>
</comment>
<dbReference type="InterPro" id="IPR013486">
    <property type="entry name" value="SpoIID/LytB"/>
</dbReference>
<organism evidence="3 4">
    <name type="scientific">Ornithinibacillus salinisoli</name>
    <dbReference type="NCBI Taxonomy" id="1848459"/>
    <lineage>
        <taxon>Bacteria</taxon>
        <taxon>Bacillati</taxon>
        <taxon>Bacillota</taxon>
        <taxon>Bacilli</taxon>
        <taxon>Bacillales</taxon>
        <taxon>Bacillaceae</taxon>
        <taxon>Ornithinibacillus</taxon>
    </lineage>
</organism>
<dbReference type="Pfam" id="PF08486">
    <property type="entry name" value="SpoIID"/>
    <property type="match status" value="1"/>
</dbReference>
<feature type="transmembrane region" description="Helical" evidence="1">
    <location>
        <begin position="55"/>
        <end position="79"/>
    </location>
</feature>
<evidence type="ECO:0000256" key="1">
    <source>
        <dbReference type="SAM" id="Phobius"/>
    </source>
</evidence>
<gene>
    <name evidence="3" type="primary">spoIID</name>
    <name evidence="3" type="ORF">ACFSJF_09220</name>
</gene>
<dbReference type="EMBL" id="JBHUHQ010000015">
    <property type="protein sequence ID" value="MFD2044445.1"/>
    <property type="molecule type" value="Genomic_DNA"/>
</dbReference>
<accession>A0ABW4W2C9</accession>
<dbReference type="NCBIfam" id="TIGR02669">
    <property type="entry name" value="SpoIID_LytB"/>
    <property type="match status" value="1"/>
</dbReference>
<dbReference type="InterPro" id="IPR014225">
    <property type="entry name" value="Spore_II_D_firmicutes"/>
</dbReference>
<protein>
    <submittedName>
        <fullName evidence="3">Stage II sporulation protein D</fullName>
    </submittedName>
</protein>
<keyword evidence="1" id="KW-0812">Transmembrane</keyword>
<evidence type="ECO:0000313" key="3">
    <source>
        <dbReference type="EMBL" id="MFD2044445.1"/>
    </source>
</evidence>
<dbReference type="RefSeq" id="WP_377556326.1">
    <property type="nucleotide sequence ID" value="NZ_JBHUHQ010000015.1"/>
</dbReference>
<sequence length="385" mass="43720">MRNRKYYNKLIQKKLKQKNSLHQKSIVKKPSNHNLPIPKKTLGAKMNKGHSKWKLPSVLIIGLVFIILVIPTLIVVPYISNDPYEASTVEQESNYEEILESDSAVTVSVMRTQTESVEDVPLETYVSRVVASEMPAEFEMEALKSQALAARTYIVNKLLYQKEGAESDVSDSKFDQVYKGESELRDNWGNKYNANMKKIMEAVAATEGEILTYNNVPIDPQFFSTSNGYTENSEDYYKNEMPYLRSVASPWDKESSPYFLDQETFTIEDVEGKLGMDLPDNNQFAIEVTRTESNRVKELKLGDHTFTGRDVREALELRSSDFTVEQKNEHLIFRTKGNGHGVGMSQYGANGMAKEGKTYKDIVQYYYTDVEISTVSDSAPALVVR</sequence>
<dbReference type="PANTHER" id="PTHR30032:SF4">
    <property type="entry name" value="AMIDASE ENHANCER"/>
    <property type="match status" value="1"/>
</dbReference>
<evidence type="ECO:0000313" key="4">
    <source>
        <dbReference type="Proteomes" id="UP001597383"/>
    </source>
</evidence>
<evidence type="ECO:0000259" key="2">
    <source>
        <dbReference type="Pfam" id="PF08486"/>
    </source>
</evidence>
<dbReference type="NCBIfam" id="TIGR02870">
    <property type="entry name" value="spore_II_D"/>
    <property type="match status" value="1"/>
</dbReference>
<feature type="domain" description="Sporulation stage II protein D amidase enhancer LytB N-terminal" evidence="2">
    <location>
        <begin position="112"/>
        <end position="213"/>
    </location>
</feature>
<keyword evidence="1" id="KW-0472">Membrane</keyword>
<dbReference type="InterPro" id="IPR013693">
    <property type="entry name" value="SpoIID/LytB_N"/>
</dbReference>
<keyword evidence="1" id="KW-1133">Transmembrane helix</keyword>